<gene>
    <name evidence="1" type="ORF">QFC20_001726</name>
</gene>
<proteinExistence type="predicted"/>
<dbReference type="Proteomes" id="UP001230649">
    <property type="component" value="Unassembled WGS sequence"/>
</dbReference>
<reference evidence="1" key="1">
    <citation type="submission" date="2023-04" db="EMBL/GenBank/DDBJ databases">
        <title>Draft Genome sequencing of Naganishia species isolated from polar environments using Oxford Nanopore Technology.</title>
        <authorList>
            <person name="Leo P."/>
            <person name="Venkateswaran K."/>
        </authorList>
    </citation>
    <scope>NUCLEOTIDE SEQUENCE</scope>
    <source>
        <strain evidence="1">MNA-CCFEE 5262</strain>
    </source>
</reference>
<dbReference type="EMBL" id="JASBWS010000011">
    <property type="protein sequence ID" value="KAJ9113703.1"/>
    <property type="molecule type" value="Genomic_DNA"/>
</dbReference>
<accession>A0ACC2WQL4</accession>
<protein>
    <submittedName>
        <fullName evidence="1">Uncharacterized protein</fullName>
    </submittedName>
</protein>
<sequence>MDDDTASTFGGDQTTVSGLVRARKHNPLLRFHKSIIRDIAGPEEDDLLVLAKGLGLRRVNASTNDETGLGEELSTMGVRKPGLRVVGHEMQSKARKSLYESGGLISVTSRILVVDMLTKNIPTNLITGMIVLHAERVTANSIETFIIRLYRQENLNGFLKAFSDEPESFTFGISPLQNTMKNLCLRKVHLWPRFHEKVHESLGQRRADVIELYQPLSPLMASIQGAIIECMEATLAELRRSNTTASIQRPAKSRNGTLTSSHPPLLGFSSTLTTLPQLDPVWHRVGPKTRKLVGDLQELRRLLTYLLSYDSVTYNSYLETIIASNSTAQGAAKQNQSPWLYLDAANTLFQSAKKRAYITTKKDESQSNAAQADEDEEDWAALREAESDANGYPIVRKKQQKWPEGVEPVLEELPKWKLLGDVLEEIETEIAYGPEIDLTSTASNAVLVLCNSDRTCSQLREYLSTMQPFTPGQQNQSSGAGRTMMERLLRTYFYWKNGLRDISQTFKRSSSANKDDQLNTVGQEGTSARNGRTGQSGYKRGGVPPNKRRRTRAGSTSASSSRSQKREDRSIAGQEDLENEVIEISDFTRESLTATNDFLGESGPRVDGHGLSLDPTQTLLAPSAQETLTDAFDDQDYDEFYGLIEPEEVVIVRPYGGDDDELVLAELRPRFVVMYDPDPAFVRRIEVYKCSNPGLGVRVYFMMYSDSVEEQRYLSGLRREKNAFERLIREKSNMIIPMTEHPRAPHHIESRARSITSISSRNAGGATNIEPARMSIHYAQPILLIEFEENKSFQLQTIVEQRSISKDKKAPVPTSTGIDPTTVQSKLVLLTLSFPRLRIIWSSSTQATVDIIADLKINHPEPDLLKAITIGGDEEAGEVGEGAAGGEGSGLFNATSQEMLRAMPGITSRNWKLVISRVESIRDLCDVESEDAMKEVIGGQEQGKACWDFINKDAR</sequence>
<organism evidence="1 2">
    <name type="scientific">Naganishia adeliensis</name>
    <dbReference type="NCBI Taxonomy" id="92952"/>
    <lineage>
        <taxon>Eukaryota</taxon>
        <taxon>Fungi</taxon>
        <taxon>Dikarya</taxon>
        <taxon>Basidiomycota</taxon>
        <taxon>Agaricomycotina</taxon>
        <taxon>Tremellomycetes</taxon>
        <taxon>Filobasidiales</taxon>
        <taxon>Filobasidiaceae</taxon>
        <taxon>Naganishia</taxon>
    </lineage>
</organism>
<comment type="caution">
    <text evidence="1">The sequence shown here is derived from an EMBL/GenBank/DDBJ whole genome shotgun (WGS) entry which is preliminary data.</text>
</comment>
<name>A0ACC2WQL4_9TREE</name>
<evidence type="ECO:0000313" key="1">
    <source>
        <dbReference type="EMBL" id="KAJ9113703.1"/>
    </source>
</evidence>
<evidence type="ECO:0000313" key="2">
    <source>
        <dbReference type="Proteomes" id="UP001230649"/>
    </source>
</evidence>
<keyword evidence="2" id="KW-1185">Reference proteome</keyword>